<keyword evidence="1" id="KW-0472">Membrane</keyword>
<keyword evidence="1" id="KW-0812">Transmembrane</keyword>
<sequence length="209" mass="24069">MNFWEQLTDGLHMHEVLLFVLGSLFFLVLLFLMVLYAWRKEKLNVLLFFFIIPVVMIGWPSIAKIQINEAGIALENTLRAYEDDPQNPETRKALQAQVKELEDKEVKNPKTLINVAKANYMLGKDRDALQTIDKIPEEAREAVGADDLKTTILVTQDIERKLQQAEQAPTDDNLEILRISKDKLFNKAANNVRLHQSVRKSDSLIQKKR</sequence>
<comment type="caution">
    <text evidence="2">The sequence shown here is derived from an EMBL/GenBank/DDBJ whole genome shotgun (WGS) entry which is preliminary data.</text>
</comment>
<feature type="transmembrane region" description="Helical" evidence="1">
    <location>
        <begin position="45"/>
        <end position="62"/>
    </location>
</feature>
<name>A0ABQ1MWX5_9SPHI</name>
<proteinExistence type="predicted"/>
<feature type="transmembrane region" description="Helical" evidence="1">
    <location>
        <begin position="16"/>
        <end position="38"/>
    </location>
</feature>
<evidence type="ECO:0000313" key="3">
    <source>
        <dbReference type="Proteomes" id="UP000597338"/>
    </source>
</evidence>
<evidence type="ECO:0008006" key="4">
    <source>
        <dbReference type="Google" id="ProtNLM"/>
    </source>
</evidence>
<reference evidence="3" key="1">
    <citation type="journal article" date="2019" name="Int. J. Syst. Evol. Microbiol.">
        <title>The Global Catalogue of Microorganisms (GCM) 10K type strain sequencing project: providing services to taxonomists for standard genome sequencing and annotation.</title>
        <authorList>
            <consortium name="The Broad Institute Genomics Platform"/>
            <consortium name="The Broad Institute Genome Sequencing Center for Infectious Disease"/>
            <person name="Wu L."/>
            <person name="Ma J."/>
        </authorList>
    </citation>
    <scope>NUCLEOTIDE SEQUENCE [LARGE SCALE GENOMIC DNA]</scope>
    <source>
        <strain evidence="3">CGMCC 1.15342</strain>
    </source>
</reference>
<dbReference type="Proteomes" id="UP000597338">
    <property type="component" value="Unassembled WGS sequence"/>
</dbReference>
<evidence type="ECO:0000256" key="1">
    <source>
        <dbReference type="SAM" id="Phobius"/>
    </source>
</evidence>
<protein>
    <recommendedName>
        <fullName evidence="4">Tetratricopeptide repeat protein</fullName>
    </recommendedName>
</protein>
<keyword evidence="3" id="KW-1185">Reference proteome</keyword>
<gene>
    <name evidence="2" type="ORF">GCM10011386_41100</name>
</gene>
<dbReference type="RefSeq" id="WP_188753337.1">
    <property type="nucleotide sequence ID" value="NZ_BMIK01000021.1"/>
</dbReference>
<organism evidence="2 3">
    <name type="scientific">Parapedobacter defluvii</name>
    <dbReference type="NCBI Taxonomy" id="2045106"/>
    <lineage>
        <taxon>Bacteria</taxon>
        <taxon>Pseudomonadati</taxon>
        <taxon>Bacteroidota</taxon>
        <taxon>Sphingobacteriia</taxon>
        <taxon>Sphingobacteriales</taxon>
        <taxon>Sphingobacteriaceae</taxon>
        <taxon>Parapedobacter</taxon>
    </lineage>
</organism>
<keyword evidence="1" id="KW-1133">Transmembrane helix</keyword>
<evidence type="ECO:0000313" key="2">
    <source>
        <dbReference type="EMBL" id="GGC44569.1"/>
    </source>
</evidence>
<accession>A0ABQ1MWX5</accession>
<dbReference type="EMBL" id="BMIK01000021">
    <property type="protein sequence ID" value="GGC44569.1"/>
    <property type="molecule type" value="Genomic_DNA"/>
</dbReference>